<evidence type="ECO:0000259" key="1">
    <source>
        <dbReference type="Pfam" id="PF13349"/>
    </source>
</evidence>
<accession>A0A2P8CDQ8</accession>
<dbReference type="OrthoDB" id="3473123at2"/>
<dbReference type="Pfam" id="PF13349">
    <property type="entry name" value="DUF4097"/>
    <property type="match status" value="1"/>
</dbReference>
<protein>
    <submittedName>
        <fullName evidence="2">Putative adhesin</fullName>
    </submittedName>
</protein>
<sequence>MPERTLTAARPGPVVLALTADAIELEVVVDPAATTATLSLTGPADAIDTATHAMEAAVWRVALIGQPVGHGGRTTRTRGGTFIQAAHVSGNISIVNGRVFVDGREATGPQVEPVRATAVLPAGSALRTRVQAGTVGAHGHPLEWATHKGTAADLYIDTARTLTACTKSGSVRAAKAGSIDVETVSGDITIDHATGPSARLRTVSGDIHAEGRASFAAEAVSGDVYLNAHADTDIAATAVSGDVTVVATGGASPRVRATSVSGRVRAPIRHTRV</sequence>
<dbReference type="EMBL" id="PYGA01000041">
    <property type="protein sequence ID" value="PSK83039.1"/>
    <property type="molecule type" value="Genomic_DNA"/>
</dbReference>
<comment type="caution">
    <text evidence="2">The sequence shown here is derived from an EMBL/GenBank/DDBJ whole genome shotgun (WGS) entry which is preliminary data.</text>
</comment>
<dbReference type="Proteomes" id="UP000240542">
    <property type="component" value="Unassembled WGS sequence"/>
</dbReference>
<feature type="domain" description="DUF4097" evidence="1">
    <location>
        <begin position="158"/>
        <end position="268"/>
    </location>
</feature>
<dbReference type="InterPro" id="IPR025164">
    <property type="entry name" value="Toastrack_DUF4097"/>
</dbReference>
<evidence type="ECO:0000313" key="3">
    <source>
        <dbReference type="Proteomes" id="UP000240542"/>
    </source>
</evidence>
<gene>
    <name evidence="2" type="ORF">CLV63_1415</name>
</gene>
<evidence type="ECO:0000313" key="2">
    <source>
        <dbReference type="EMBL" id="PSK83039.1"/>
    </source>
</evidence>
<dbReference type="RefSeq" id="WP_106586984.1">
    <property type="nucleotide sequence ID" value="NZ_PYGA01000041.1"/>
</dbReference>
<reference evidence="2 3" key="1">
    <citation type="submission" date="2018-03" db="EMBL/GenBank/DDBJ databases">
        <title>Genomic Encyclopedia of Archaeal and Bacterial Type Strains, Phase II (KMG-II): from individual species to whole genera.</title>
        <authorList>
            <person name="Goeker M."/>
        </authorList>
    </citation>
    <scope>NUCLEOTIDE SEQUENCE [LARGE SCALE GENOMIC DNA]</scope>
    <source>
        <strain evidence="2 3">DSM 45312</strain>
    </source>
</reference>
<keyword evidence="3" id="KW-1185">Reference proteome</keyword>
<proteinExistence type="predicted"/>
<name>A0A2P8CDQ8_9ACTN</name>
<dbReference type="AlphaFoldDB" id="A0A2P8CDQ8"/>
<organism evidence="2 3">
    <name type="scientific">Murinocardiopsis flavida</name>
    <dbReference type="NCBI Taxonomy" id="645275"/>
    <lineage>
        <taxon>Bacteria</taxon>
        <taxon>Bacillati</taxon>
        <taxon>Actinomycetota</taxon>
        <taxon>Actinomycetes</taxon>
        <taxon>Streptosporangiales</taxon>
        <taxon>Nocardiopsidaceae</taxon>
        <taxon>Murinocardiopsis</taxon>
    </lineage>
</organism>